<evidence type="ECO:0000313" key="9">
    <source>
        <dbReference type="EMBL" id="AYG82959.1"/>
    </source>
</evidence>
<dbReference type="PROSITE" id="PS50850">
    <property type="entry name" value="MFS"/>
    <property type="match status" value="1"/>
</dbReference>
<dbReference type="KEGG" id="shun:DWB77_05151"/>
<dbReference type="Gene3D" id="1.20.1720.10">
    <property type="entry name" value="Multidrug resistance protein D"/>
    <property type="match status" value="1"/>
</dbReference>
<dbReference type="OrthoDB" id="3863369at2"/>
<dbReference type="PANTHER" id="PTHR23501">
    <property type="entry name" value="MAJOR FACILITATOR SUPERFAMILY"/>
    <property type="match status" value="1"/>
</dbReference>
<protein>
    <submittedName>
        <fullName evidence="9">Multidrug resistance protein 3</fullName>
    </submittedName>
</protein>
<dbReference type="SUPFAM" id="SSF103473">
    <property type="entry name" value="MFS general substrate transporter"/>
    <property type="match status" value="1"/>
</dbReference>
<feature type="transmembrane region" description="Helical" evidence="7">
    <location>
        <begin position="304"/>
        <end position="324"/>
    </location>
</feature>
<dbReference type="GO" id="GO:0022857">
    <property type="term" value="F:transmembrane transporter activity"/>
    <property type="evidence" value="ECO:0007669"/>
    <property type="project" value="InterPro"/>
</dbReference>
<dbReference type="PANTHER" id="PTHR23501:SF197">
    <property type="entry name" value="COMD"/>
    <property type="match status" value="1"/>
</dbReference>
<feature type="transmembrane region" description="Helical" evidence="7">
    <location>
        <begin position="396"/>
        <end position="415"/>
    </location>
</feature>
<dbReference type="EMBL" id="CP032698">
    <property type="protein sequence ID" value="AYG82959.1"/>
    <property type="molecule type" value="Genomic_DNA"/>
</dbReference>
<evidence type="ECO:0000313" key="10">
    <source>
        <dbReference type="Proteomes" id="UP000271554"/>
    </source>
</evidence>
<feature type="transmembrane region" description="Helical" evidence="7">
    <location>
        <begin position="366"/>
        <end position="384"/>
    </location>
</feature>
<dbReference type="AlphaFoldDB" id="A0A387HHJ8"/>
<dbReference type="PRINTS" id="PR01036">
    <property type="entry name" value="TCRTETB"/>
</dbReference>
<dbReference type="CDD" id="cd03784">
    <property type="entry name" value="GT1_Gtf-like"/>
    <property type="match status" value="1"/>
</dbReference>
<keyword evidence="2" id="KW-0808">Transferase</keyword>
<dbReference type="InterPro" id="IPR002213">
    <property type="entry name" value="UDP_glucos_trans"/>
</dbReference>
<gene>
    <name evidence="9" type="primary">bmr3_8</name>
    <name evidence="9" type="ORF">DWB77_05151</name>
</gene>
<evidence type="ECO:0000259" key="8">
    <source>
        <dbReference type="PROSITE" id="PS50850"/>
    </source>
</evidence>
<feature type="region of interest" description="Disordered" evidence="6">
    <location>
        <begin position="1"/>
        <end position="32"/>
    </location>
</feature>
<feature type="region of interest" description="Disordered" evidence="6">
    <location>
        <begin position="528"/>
        <end position="575"/>
    </location>
</feature>
<dbReference type="GO" id="GO:0005886">
    <property type="term" value="C:plasma membrane"/>
    <property type="evidence" value="ECO:0007669"/>
    <property type="project" value="UniProtKB-SubCell"/>
</dbReference>
<proteinExistence type="predicted"/>
<feature type="compositionally biased region" description="Basic and acidic residues" evidence="6">
    <location>
        <begin position="19"/>
        <end position="32"/>
    </location>
</feature>
<feature type="transmembrane region" description="Helical" evidence="7">
    <location>
        <begin position="233"/>
        <end position="252"/>
    </location>
</feature>
<organism evidence="9 10">
    <name type="scientific">Streptomyces hundungensis</name>
    <dbReference type="NCBI Taxonomy" id="1077946"/>
    <lineage>
        <taxon>Bacteria</taxon>
        <taxon>Bacillati</taxon>
        <taxon>Actinomycetota</taxon>
        <taxon>Actinomycetes</taxon>
        <taxon>Kitasatosporales</taxon>
        <taxon>Streptomycetaceae</taxon>
        <taxon>Streptomyces</taxon>
    </lineage>
</organism>
<dbReference type="Gene3D" id="1.20.1250.20">
    <property type="entry name" value="MFS general substrate transporter like domains"/>
    <property type="match status" value="1"/>
</dbReference>
<keyword evidence="5 7" id="KW-0472">Membrane</keyword>
<evidence type="ECO:0000256" key="3">
    <source>
        <dbReference type="ARBA" id="ARBA00022692"/>
    </source>
</evidence>
<evidence type="ECO:0000256" key="7">
    <source>
        <dbReference type="SAM" id="Phobius"/>
    </source>
</evidence>
<dbReference type="GO" id="GO:0016758">
    <property type="term" value="F:hexosyltransferase activity"/>
    <property type="evidence" value="ECO:0007669"/>
    <property type="project" value="UniProtKB-ARBA"/>
</dbReference>
<feature type="transmembrane region" description="Helical" evidence="7">
    <location>
        <begin position="113"/>
        <end position="132"/>
    </location>
</feature>
<dbReference type="GO" id="GO:0008194">
    <property type="term" value="F:UDP-glycosyltransferase activity"/>
    <property type="evidence" value="ECO:0007669"/>
    <property type="project" value="InterPro"/>
</dbReference>
<feature type="transmembrane region" description="Helical" evidence="7">
    <location>
        <begin position="40"/>
        <end position="63"/>
    </location>
</feature>
<evidence type="ECO:0000256" key="2">
    <source>
        <dbReference type="ARBA" id="ARBA00022679"/>
    </source>
</evidence>
<feature type="transmembrane region" description="Helical" evidence="7">
    <location>
        <begin position="264"/>
        <end position="283"/>
    </location>
</feature>
<keyword evidence="4 7" id="KW-1133">Transmembrane helix</keyword>
<dbReference type="InterPro" id="IPR036259">
    <property type="entry name" value="MFS_trans_sf"/>
</dbReference>
<accession>A0A387HHJ8</accession>
<reference evidence="9 10" key="1">
    <citation type="submission" date="2018-10" db="EMBL/GenBank/DDBJ databases">
        <title>Relationship between Morphology and Antimicrobial Activity in Streptomyces.</title>
        <authorList>
            <person name="Kang H.J."/>
            <person name="Kim S.B."/>
        </authorList>
    </citation>
    <scope>NUCLEOTIDE SEQUENCE [LARGE SCALE GENOMIC DNA]</scope>
    <source>
        <strain evidence="9 10">BH38</strain>
    </source>
</reference>
<dbReference type="Gene3D" id="3.40.50.2000">
    <property type="entry name" value="Glycogen Phosphorylase B"/>
    <property type="match status" value="2"/>
</dbReference>
<dbReference type="InterPro" id="IPR010610">
    <property type="entry name" value="EryCIII-like_C"/>
</dbReference>
<name>A0A387HHJ8_9ACTN</name>
<feature type="transmembrane region" description="Helical" evidence="7">
    <location>
        <begin position="496"/>
        <end position="514"/>
    </location>
</feature>
<dbReference type="RefSeq" id="WP_120723454.1">
    <property type="nucleotide sequence ID" value="NZ_CP032698.1"/>
</dbReference>
<feature type="domain" description="Major facilitator superfamily (MFS) profile" evidence="8">
    <location>
        <begin position="45"/>
        <end position="518"/>
    </location>
</feature>
<evidence type="ECO:0000256" key="6">
    <source>
        <dbReference type="SAM" id="MobiDB-lite"/>
    </source>
</evidence>
<feature type="transmembrane region" description="Helical" evidence="7">
    <location>
        <begin position="138"/>
        <end position="163"/>
    </location>
</feature>
<feature type="transmembrane region" description="Helical" evidence="7">
    <location>
        <begin position="199"/>
        <end position="221"/>
    </location>
</feature>
<dbReference type="SUPFAM" id="SSF53756">
    <property type="entry name" value="UDP-Glycosyltransferase/glycogen phosphorylase"/>
    <property type="match status" value="1"/>
</dbReference>
<keyword evidence="3 7" id="KW-0812">Transmembrane</keyword>
<evidence type="ECO:0000256" key="4">
    <source>
        <dbReference type="ARBA" id="ARBA00022989"/>
    </source>
</evidence>
<sequence length="966" mass="100776">MSTDVTAGAASGTATEKPAALKEAKEAKEKKPNPYGMSDVKVLVFIACAMAIMTLALLDGSIISSAVLPIVRDLDPAHGIDRFPWLITAYLLAATAAQPLYGRLSDSYGPRRVYLAALATFLAGSALCATAGSLTQLIVFRAVQGLGGGGLMSMTLIVIATLYPPKSRAGRSNAGGALIAAGIIAGPMIGGPLSENLSWRWIFLFNVPVAGLALVGVAWALRLPVKGTRQKVDILGSVLIAAATCALLLGVKEYGESHSFSGPVLPYFYGGVLMAGGFVTRQLKAADPLMPLTLFKDKVFRPAAILQFVGGFALLSLPVFFINYLNIVRGVSLDAVGLHLIPLAVGVVLVFLGWGKFIARTGKCKSVLVATTATATASVAGLGLTVTDAPVWQLDVLLLLLGVGLGGVTSIALFMTQSAASADQLGVVTTTSRFATMLGTTIGGTVLGAVLSARFASAAGASGIKDPDTAAAQLAGLDAIHRHLVRDAFAHATSTLLLTAAGLLLIALVTALVMKDVDVNALAAAAEAEADQPTGATPSRLNRLNRLNRPNQLNRLNGLNRLSRPKRPPERPRRTTTMRVLMLSTPFPTHFTPMVPLAWALRGAGHEVTVAAQPDVTDAARAAGISAVDIGDRFHGLDVLQRHLPDGVRPLELMGPTPPEKMAGTTKLWETHARYLVSSYLEFARGWGPDLIVSEQMELAGQLVAGALGIPSVQHRWGVDPLSGPSRASARNFLYGTAERLGLDGLPDPTLLLDPCPPALRHPSAAPGAPIGYVPFNGTGTVPDWLHQPAADGVRRVVVCLGRQTLVLNGTGLYRSIIAAFEGLENVEGVVTADAAFHAGFGQLPANVKVVEPVPLNLFLRDCDAVIHHGGANTTLTACSFGLPQVVLPQIVDQFASAELLAAAGAARVLGEAAPQNDSAQVREAIRDVLDDPRYLKCAGELGADMAEMPSPAGVVGDLERLVAAA</sequence>
<dbReference type="Pfam" id="PF07690">
    <property type="entry name" value="MFS_1"/>
    <property type="match status" value="1"/>
</dbReference>
<comment type="subcellular location">
    <subcellularLocation>
        <location evidence="1">Cell membrane</location>
        <topology evidence="1">Multi-pass membrane protein</topology>
    </subcellularLocation>
</comment>
<evidence type="ECO:0000256" key="5">
    <source>
        <dbReference type="ARBA" id="ARBA00023136"/>
    </source>
</evidence>
<dbReference type="InterPro" id="IPR048284">
    <property type="entry name" value="EryCIII-like_N"/>
</dbReference>
<feature type="transmembrane region" description="Helical" evidence="7">
    <location>
        <begin position="175"/>
        <end position="193"/>
    </location>
</feature>
<dbReference type="Pfam" id="PF06722">
    <property type="entry name" value="EryCIII-like_C"/>
    <property type="match status" value="1"/>
</dbReference>
<dbReference type="Pfam" id="PF21036">
    <property type="entry name" value="EryCIII-like_N"/>
    <property type="match status" value="1"/>
</dbReference>
<feature type="transmembrane region" description="Helical" evidence="7">
    <location>
        <begin position="83"/>
        <end position="101"/>
    </location>
</feature>
<keyword evidence="10" id="KW-1185">Reference proteome</keyword>
<feature type="compositionally biased region" description="Low complexity" evidence="6">
    <location>
        <begin position="540"/>
        <end position="562"/>
    </location>
</feature>
<evidence type="ECO:0000256" key="1">
    <source>
        <dbReference type="ARBA" id="ARBA00004651"/>
    </source>
</evidence>
<dbReference type="Proteomes" id="UP000271554">
    <property type="component" value="Chromosome"/>
</dbReference>
<dbReference type="InterPro" id="IPR011701">
    <property type="entry name" value="MFS"/>
</dbReference>
<feature type="transmembrane region" description="Helical" evidence="7">
    <location>
        <begin position="336"/>
        <end position="354"/>
    </location>
</feature>
<dbReference type="InterPro" id="IPR020846">
    <property type="entry name" value="MFS_dom"/>
</dbReference>